<accession>A0A5B7JUC4</accession>
<dbReference type="EMBL" id="VSRR010107090">
    <property type="protein sequence ID" value="MPC96727.1"/>
    <property type="molecule type" value="Genomic_DNA"/>
</dbReference>
<keyword evidence="2" id="KW-1185">Reference proteome</keyword>
<evidence type="ECO:0000313" key="2">
    <source>
        <dbReference type="Proteomes" id="UP000324222"/>
    </source>
</evidence>
<dbReference type="Proteomes" id="UP000324222">
    <property type="component" value="Unassembled WGS sequence"/>
</dbReference>
<gene>
    <name evidence="1" type="ORF">E2C01_092003</name>
</gene>
<organism evidence="1 2">
    <name type="scientific">Portunus trituberculatus</name>
    <name type="common">Swimming crab</name>
    <name type="synonym">Neptunus trituberculatus</name>
    <dbReference type="NCBI Taxonomy" id="210409"/>
    <lineage>
        <taxon>Eukaryota</taxon>
        <taxon>Metazoa</taxon>
        <taxon>Ecdysozoa</taxon>
        <taxon>Arthropoda</taxon>
        <taxon>Crustacea</taxon>
        <taxon>Multicrustacea</taxon>
        <taxon>Malacostraca</taxon>
        <taxon>Eumalacostraca</taxon>
        <taxon>Eucarida</taxon>
        <taxon>Decapoda</taxon>
        <taxon>Pleocyemata</taxon>
        <taxon>Brachyura</taxon>
        <taxon>Eubrachyura</taxon>
        <taxon>Portunoidea</taxon>
        <taxon>Portunidae</taxon>
        <taxon>Portuninae</taxon>
        <taxon>Portunus</taxon>
    </lineage>
</organism>
<protein>
    <submittedName>
        <fullName evidence="1">Uncharacterized protein</fullName>
    </submittedName>
</protein>
<dbReference type="AlphaFoldDB" id="A0A5B7JUC4"/>
<evidence type="ECO:0000313" key="1">
    <source>
        <dbReference type="EMBL" id="MPC96727.1"/>
    </source>
</evidence>
<name>A0A5B7JUC4_PORTR</name>
<comment type="caution">
    <text evidence="1">The sequence shown here is derived from an EMBL/GenBank/DDBJ whole genome shotgun (WGS) entry which is preliminary data.</text>
</comment>
<proteinExistence type="predicted"/>
<sequence>MERAVSEREPRSDLVKEVMLRQLESLKWSTVGGIEVKRIEVNTQALSSLFFKAHLTKKN</sequence>
<reference evidence="1" key="1">
    <citation type="submission" date="2019-05" db="EMBL/GenBank/DDBJ databases">
        <title>Another draft genome of Portunus trituberculatus and its Hox gene families provides insights of decapod evolution.</title>
        <authorList>
            <person name="Jeong J.-H."/>
            <person name="Song I."/>
            <person name="Kim S."/>
            <person name="Choi T."/>
            <person name="Kim D."/>
            <person name="Ryu S."/>
            <person name="Kim W."/>
        </authorList>
    </citation>
    <scope>NUCLEOTIDE SEQUENCE [LARGE SCALE GENOMIC DNA]</scope>
    <source>
        <tissue evidence="1">Muscle</tissue>
    </source>
</reference>